<keyword evidence="8 9" id="KW-0472">Membrane</keyword>
<dbReference type="AlphaFoldDB" id="A0A0G1BCQ6"/>
<evidence type="ECO:0000256" key="8">
    <source>
        <dbReference type="ARBA" id="ARBA00023136"/>
    </source>
</evidence>
<evidence type="ECO:0000256" key="3">
    <source>
        <dbReference type="ARBA" id="ARBA00022741"/>
    </source>
</evidence>
<feature type="binding site" evidence="9">
    <location>
        <position position="103"/>
    </location>
    <ligand>
        <name>ATP</name>
        <dbReference type="ChEBI" id="CHEBI:30616"/>
    </ligand>
</feature>
<evidence type="ECO:0000256" key="5">
    <source>
        <dbReference type="ARBA" id="ARBA00022927"/>
    </source>
</evidence>
<keyword evidence="6 9" id="KW-1278">Translocase</keyword>
<evidence type="ECO:0000259" key="11">
    <source>
        <dbReference type="PROSITE" id="PS51196"/>
    </source>
</evidence>
<evidence type="ECO:0000256" key="4">
    <source>
        <dbReference type="ARBA" id="ARBA00022840"/>
    </source>
</evidence>
<keyword evidence="4 9" id="KW-0067">ATP-binding</keyword>
<dbReference type="Gene3D" id="3.90.1440.10">
    <property type="entry name" value="SecA, preprotein cross-linking domain"/>
    <property type="match status" value="1"/>
</dbReference>
<keyword evidence="2 9" id="KW-1003">Cell membrane</keyword>
<dbReference type="SMART" id="SM00957">
    <property type="entry name" value="SecA_DEAD"/>
    <property type="match status" value="1"/>
</dbReference>
<dbReference type="GO" id="GO:0008564">
    <property type="term" value="F:protein-exporting ATPase activity"/>
    <property type="evidence" value="ECO:0007669"/>
    <property type="project" value="UniProtKB-EC"/>
</dbReference>
<dbReference type="GO" id="GO:0005886">
    <property type="term" value="C:plasma membrane"/>
    <property type="evidence" value="ECO:0007669"/>
    <property type="project" value="UniProtKB-SubCell"/>
</dbReference>
<organism evidence="12 13">
    <name type="scientific">candidate division CPR1 bacterium GW2011_GWA2_42_17</name>
    <dbReference type="NCBI Taxonomy" id="1618341"/>
    <lineage>
        <taxon>Bacteria</taxon>
        <taxon>candidate division CPR1</taxon>
    </lineage>
</organism>
<dbReference type="InterPro" id="IPR011115">
    <property type="entry name" value="SecA_DEAD"/>
</dbReference>
<dbReference type="EC" id="7.4.2.8" evidence="9"/>
<comment type="subcellular location">
    <subcellularLocation>
        <location evidence="9">Cell membrane</location>
        <topology evidence="9">Peripheral membrane protein</topology>
        <orientation evidence="9">Cytoplasmic side</orientation>
    </subcellularLocation>
    <subcellularLocation>
        <location evidence="9">Cytoplasm</location>
    </subcellularLocation>
    <text evidence="9">Distribution is 50-50.</text>
</comment>
<evidence type="ECO:0000256" key="2">
    <source>
        <dbReference type="ARBA" id="ARBA00022475"/>
    </source>
</evidence>
<evidence type="ECO:0000313" key="13">
    <source>
        <dbReference type="Proteomes" id="UP000034875"/>
    </source>
</evidence>
<dbReference type="GO" id="GO:0005829">
    <property type="term" value="C:cytosol"/>
    <property type="evidence" value="ECO:0007669"/>
    <property type="project" value="TreeGrafter"/>
</dbReference>
<dbReference type="Pfam" id="PF01043">
    <property type="entry name" value="SecA_PP_bind"/>
    <property type="match status" value="1"/>
</dbReference>
<reference evidence="12 13" key="1">
    <citation type="journal article" date="2015" name="Nature">
        <title>rRNA introns, odd ribosomes, and small enigmatic genomes across a large radiation of phyla.</title>
        <authorList>
            <person name="Brown C.T."/>
            <person name="Hug L.A."/>
            <person name="Thomas B.C."/>
            <person name="Sharon I."/>
            <person name="Castelle C.J."/>
            <person name="Singh A."/>
            <person name="Wilkins M.J."/>
            <person name="Williams K.H."/>
            <person name="Banfield J.F."/>
        </authorList>
    </citation>
    <scope>NUCLEOTIDE SEQUENCE [LARGE SCALE GENOMIC DNA]</scope>
</reference>
<dbReference type="Pfam" id="PF07517">
    <property type="entry name" value="SecA_DEAD"/>
    <property type="match status" value="1"/>
</dbReference>
<dbReference type="FunFam" id="3.40.50.300:FF:000429">
    <property type="entry name" value="Preprotein translocase subunit SecA"/>
    <property type="match status" value="1"/>
</dbReference>
<dbReference type="SUPFAM" id="SSF81767">
    <property type="entry name" value="Pre-protein crosslinking domain of SecA"/>
    <property type="match status" value="1"/>
</dbReference>
<keyword evidence="9" id="KW-0963">Cytoplasm</keyword>
<dbReference type="PANTHER" id="PTHR30612">
    <property type="entry name" value="SECA INNER MEMBRANE COMPONENT OF SEC PROTEIN SECRETION SYSTEM"/>
    <property type="match status" value="1"/>
</dbReference>
<keyword evidence="7 9" id="KW-0811">Translocation</keyword>
<gene>
    <name evidence="9" type="primary">secA</name>
    <name evidence="12" type="ORF">UV05_C0011G0017</name>
</gene>
<evidence type="ECO:0000256" key="1">
    <source>
        <dbReference type="ARBA" id="ARBA00022448"/>
    </source>
</evidence>
<evidence type="ECO:0000256" key="7">
    <source>
        <dbReference type="ARBA" id="ARBA00023010"/>
    </source>
</evidence>
<dbReference type="PATRIC" id="fig|1618341.3.peg.230"/>
<protein>
    <recommendedName>
        <fullName evidence="9">Protein translocase subunit SecA</fullName>
        <ecNumber evidence="9">7.4.2.8</ecNumber>
    </recommendedName>
</protein>
<evidence type="ECO:0000259" key="10">
    <source>
        <dbReference type="PROSITE" id="PS51192"/>
    </source>
</evidence>
<dbReference type="InterPro" id="IPR020937">
    <property type="entry name" value="SecA_CS"/>
</dbReference>
<dbReference type="GO" id="GO:0065002">
    <property type="term" value="P:intracellular protein transmembrane transport"/>
    <property type="evidence" value="ECO:0007669"/>
    <property type="project" value="UniProtKB-UniRule"/>
</dbReference>
<dbReference type="PANTHER" id="PTHR30612:SF0">
    <property type="entry name" value="CHLOROPLAST PROTEIN-TRANSPORTING ATPASE"/>
    <property type="match status" value="1"/>
</dbReference>
<dbReference type="GO" id="GO:0017038">
    <property type="term" value="P:protein import"/>
    <property type="evidence" value="ECO:0007669"/>
    <property type="project" value="InterPro"/>
</dbReference>
<dbReference type="InterPro" id="IPR011130">
    <property type="entry name" value="SecA_preprotein_X-link_dom"/>
</dbReference>
<dbReference type="SUPFAM" id="SSF52540">
    <property type="entry name" value="P-loop containing nucleoside triphosphate hydrolases"/>
    <property type="match status" value="2"/>
</dbReference>
<dbReference type="GO" id="GO:0043952">
    <property type="term" value="P:protein transport by the Sec complex"/>
    <property type="evidence" value="ECO:0007669"/>
    <property type="project" value="TreeGrafter"/>
</dbReference>
<dbReference type="PROSITE" id="PS01312">
    <property type="entry name" value="SECA"/>
    <property type="match status" value="1"/>
</dbReference>
<dbReference type="InterPro" id="IPR027417">
    <property type="entry name" value="P-loop_NTPase"/>
</dbReference>
<evidence type="ECO:0000313" key="12">
    <source>
        <dbReference type="EMBL" id="KKS44126.1"/>
    </source>
</evidence>
<dbReference type="InterPro" id="IPR014001">
    <property type="entry name" value="Helicase_ATP-bd"/>
</dbReference>
<dbReference type="Proteomes" id="UP000034875">
    <property type="component" value="Unassembled WGS sequence"/>
</dbReference>
<dbReference type="GO" id="GO:0005524">
    <property type="term" value="F:ATP binding"/>
    <property type="evidence" value="ECO:0007669"/>
    <property type="project" value="UniProtKB-UniRule"/>
</dbReference>
<dbReference type="EMBL" id="LCCZ01000011">
    <property type="protein sequence ID" value="KKS44126.1"/>
    <property type="molecule type" value="Genomic_DNA"/>
</dbReference>
<feature type="binding site" evidence="9">
    <location>
        <begin position="121"/>
        <end position="125"/>
    </location>
    <ligand>
        <name>ATP</name>
        <dbReference type="ChEBI" id="CHEBI:30616"/>
    </ligand>
</feature>
<feature type="domain" description="SecA family profile" evidence="11">
    <location>
        <begin position="1"/>
        <end position="573"/>
    </location>
</feature>
<dbReference type="GO" id="GO:0031522">
    <property type="term" value="C:cell envelope Sec protein transport complex"/>
    <property type="evidence" value="ECO:0007669"/>
    <property type="project" value="TreeGrafter"/>
</dbReference>
<evidence type="ECO:0000256" key="9">
    <source>
        <dbReference type="HAMAP-Rule" id="MF_01382"/>
    </source>
</evidence>
<dbReference type="InterPro" id="IPR036670">
    <property type="entry name" value="SecA_X-link_sf"/>
</dbReference>
<keyword evidence="5 9" id="KW-0653">Protein transport</keyword>
<keyword evidence="3 9" id="KW-0547">Nucleotide-binding</keyword>
<comment type="subunit">
    <text evidence="9">Monomer and homodimer. Part of the essential Sec protein translocation apparatus which comprises SecA, SecYEG and auxiliary proteins SecDF. Other proteins may also be involved.</text>
</comment>
<dbReference type="Pfam" id="PF21090">
    <property type="entry name" value="P-loop_SecA"/>
    <property type="match status" value="2"/>
</dbReference>
<dbReference type="HAMAP" id="MF_01382">
    <property type="entry name" value="SecA"/>
    <property type="match status" value="1"/>
</dbReference>
<comment type="function">
    <text evidence="9">Part of the Sec protein translocase complex. Interacts with the SecYEG preprotein conducting channel. Has a central role in coupling the hydrolysis of ATP to the transfer of proteins into and across the cell membrane, serving as an ATP-driven molecular motor driving the stepwise translocation of polypeptide chains across the membrane.</text>
</comment>
<dbReference type="CDD" id="cd18803">
    <property type="entry name" value="SF2_C_secA"/>
    <property type="match status" value="1"/>
</dbReference>
<dbReference type="InterPro" id="IPR014018">
    <property type="entry name" value="SecA_motor_DEAD"/>
</dbReference>
<dbReference type="GO" id="GO:0006605">
    <property type="term" value="P:protein targeting"/>
    <property type="evidence" value="ECO:0007669"/>
    <property type="project" value="UniProtKB-UniRule"/>
</dbReference>
<keyword evidence="1 9" id="KW-0813">Transport</keyword>
<dbReference type="CDD" id="cd17928">
    <property type="entry name" value="DEXDc_SecA"/>
    <property type="match status" value="1"/>
</dbReference>
<dbReference type="InterPro" id="IPR044722">
    <property type="entry name" value="SecA_SF2_C"/>
</dbReference>
<feature type="domain" description="Helicase ATP-binding" evidence="10">
    <location>
        <begin position="105"/>
        <end position="284"/>
    </location>
</feature>
<name>A0A0G1BCQ6_9BACT</name>
<evidence type="ECO:0000256" key="6">
    <source>
        <dbReference type="ARBA" id="ARBA00022967"/>
    </source>
</evidence>
<dbReference type="PRINTS" id="PR00906">
    <property type="entry name" value="SECA"/>
</dbReference>
<dbReference type="InterPro" id="IPR000185">
    <property type="entry name" value="SecA"/>
</dbReference>
<comment type="similarity">
    <text evidence="9">Belongs to the SecA family.</text>
</comment>
<dbReference type="PROSITE" id="PS51192">
    <property type="entry name" value="HELICASE_ATP_BIND_1"/>
    <property type="match status" value="1"/>
</dbReference>
<dbReference type="Gene3D" id="3.40.50.300">
    <property type="entry name" value="P-loop containing nucleotide triphosphate hydrolases"/>
    <property type="match status" value="2"/>
</dbReference>
<proteinExistence type="inferred from homology"/>
<dbReference type="PROSITE" id="PS51196">
    <property type="entry name" value="SECA_MOTOR_DEAD"/>
    <property type="match status" value="1"/>
</dbReference>
<feature type="binding site" evidence="9">
    <location>
        <position position="528"/>
    </location>
    <ligand>
        <name>ATP</name>
        <dbReference type="ChEBI" id="CHEBI:30616"/>
    </ligand>
</feature>
<accession>A0A0G1BCQ6</accession>
<sequence>MLGFLKNIFDSNEKEVKRYLKTVAKINALEHQIQKLSDDELRLKTVAFKSVVAKEMQDYPLSEYQAKPRYYSVKLLEPVAIEALAVVREGIRRTVGERAFDVQLVAALALHEGKIAEQKTGEGKTLSSVMAMYLNGLTGLGVHLVTVNDYLAQRDAGWYGKALDFLGLKVGVIIHDQSFIYDPSFDNPQHSDERLKHHRPVSRQEAYNADVTYGTNNEYGFDYLRDNMVYQKEQKSQRGHNFAIVDEVDSILIDEARTPLIISAPAQESNELYQKFSKIVPSLNPQDYILAEKEKSIHLSDLGIKKMEKVLGIANLFDDWMLTHHLDQALKANFIYLKDRDYIVKDNEVIIVDEFTGRLMPGRRFSEGLHQAIEAKEKVTIQKESKTLATITFQNYFRLYQKLAGMTGTAATESEEFHKIYDLEVVVVPTNKTMIRVDQADRIYKHQRAKWKAIVDEIEECHKKGQPVLVGTTSVEKNELLHSYLDRRGIPHEILNAKNHEREAEIIVKAGLSGSVTVATNMAGRGTDIRLGLGVVELGGLHVIGTERHEARRIDNQPAGRFAIGSRHGLQSH</sequence>
<comment type="caution">
    <text evidence="12">The sequence shown here is derived from an EMBL/GenBank/DDBJ whole genome shotgun (WGS) entry which is preliminary data.</text>
</comment>
<comment type="catalytic activity">
    <reaction evidence="9">
        <text>ATP + H2O + cellular proteinSide 1 = ADP + phosphate + cellular proteinSide 2.</text>
        <dbReference type="EC" id="7.4.2.8"/>
    </reaction>
</comment>
<dbReference type="SMART" id="SM00958">
    <property type="entry name" value="SecA_PP_bind"/>
    <property type="match status" value="1"/>
</dbReference>